<dbReference type="PATRIC" id="fig|1420583.3.peg.2843"/>
<sequence>MQAIACQMGTGHCSHSILDGAIRAIADSAAILVKPGSEEKVRDYLAALFAARFDRTVILNAEIERKKAGAAS</sequence>
<evidence type="ECO:0000313" key="1">
    <source>
        <dbReference type="EMBL" id="KMS54703.1"/>
    </source>
</evidence>
<proteinExistence type="predicted"/>
<protein>
    <submittedName>
        <fullName evidence="1">Uncharacterized protein</fullName>
    </submittedName>
</protein>
<organism evidence="1 2">
    <name type="scientific">Sphingobium cupriresistens LL01</name>
    <dbReference type="NCBI Taxonomy" id="1420583"/>
    <lineage>
        <taxon>Bacteria</taxon>
        <taxon>Pseudomonadati</taxon>
        <taxon>Pseudomonadota</taxon>
        <taxon>Alphaproteobacteria</taxon>
        <taxon>Sphingomonadales</taxon>
        <taxon>Sphingomonadaceae</taxon>
        <taxon>Sphingobium</taxon>
    </lineage>
</organism>
<reference evidence="1 2" key="1">
    <citation type="journal article" date="2015" name="G3 (Bethesda)">
        <title>Insights into Ongoing Evolution of the Hexachlorocyclohexane Catabolic Pathway from Comparative Genomics of Ten Sphingomonadaceae Strains.</title>
        <authorList>
            <person name="Pearce S.L."/>
            <person name="Oakeshott J.G."/>
            <person name="Pandey G."/>
        </authorList>
    </citation>
    <scope>NUCLEOTIDE SEQUENCE [LARGE SCALE GENOMIC DNA]</scope>
    <source>
        <strain evidence="1 2">LL01</strain>
    </source>
</reference>
<name>A0A0J7XUH1_9SPHN</name>
<comment type="caution">
    <text evidence="1">The sequence shown here is derived from an EMBL/GenBank/DDBJ whole genome shotgun (WGS) entry which is preliminary data.</text>
</comment>
<accession>A0A0J7XUH1</accession>
<keyword evidence="2" id="KW-1185">Reference proteome</keyword>
<dbReference type="AlphaFoldDB" id="A0A0J7XUH1"/>
<dbReference type="STRING" id="1420583.V473_15235"/>
<dbReference type="EMBL" id="JACT01000003">
    <property type="protein sequence ID" value="KMS54703.1"/>
    <property type="molecule type" value="Genomic_DNA"/>
</dbReference>
<dbReference type="Proteomes" id="UP000052232">
    <property type="component" value="Unassembled WGS sequence"/>
</dbReference>
<evidence type="ECO:0000313" key="2">
    <source>
        <dbReference type="Proteomes" id="UP000052232"/>
    </source>
</evidence>
<gene>
    <name evidence="1" type="ORF">V473_15235</name>
</gene>